<organism evidence="2 3">
    <name type="scientific">Rotaria socialis</name>
    <dbReference type="NCBI Taxonomy" id="392032"/>
    <lineage>
        <taxon>Eukaryota</taxon>
        <taxon>Metazoa</taxon>
        <taxon>Spiralia</taxon>
        <taxon>Gnathifera</taxon>
        <taxon>Rotifera</taxon>
        <taxon>Eurotatoria</taxon>
        <taxon>Bdelloidea</taxon>
        <taxon>Philodinida</taxon>
        <taxon>Philodinidae</taxon>
        <taxon>Rotaria</taxon>
    </lineage>
</organism>
<dbReference type="Gene3D" id="3.40.640.10">
    <property type="entry name" value="Type I PLP-dependent aspartate aminotransferase-like (Major domain)"/>
    <property type="match status" value="1"/>
</dbReference>
<dbReference type="EMBL" id="CAJNYV010002415">
    <property type="protein sequence ID" value="CAF3475830.1"/>
    <property type="molecule type" value="Genomic_DNA"/>
</dbReference>
<dbReference type="PANTHER" id="PTHR14084:SF0">
    <property type="entry name" value="KYNURENINASE"/>
    <property type="match status" value="1"/>
</dbReference>
<dbReference type="GO" id="GO:0019441">
    <property type="term" value="P:L-tryptophan catabolic process to kynurenine"/>
    <property type="evidence" value="ECO:0007669"/>
    <property type="project" value="TreeGrafter"/>
</dbReference>
<dbReference type="GO" id="GO:0030429">
    <property type="term" value="F:kynureninase activity"/>
    <property type="evidence" value="ECO:0007669"/>
    <property type="project" value="InterPro"/>
</dbReference>
<comment type="caution">
    <text evidence="2">The sequence shown here is derived from an EMBL/GenBank/DDBJ whole genome shotgun (WGS) entry which is preliminary data.</text>
</comment>
<dbReference type="GO" id="GO:0043420">
    <property type="term" value="P:anthranilate metabolic process"/>
    <property type="evidence" value="ECO:0007669"/>
    <property type="project" value="TreeGrafter"/>
</dbReference>
<dbReference type="InterPro" id="IPR010111">
    <property type="entry name" value="Kynureninase"/>
</dbReference>
<dbReference type="Proteomes" id="UP000663865">
    <property type="component" value="Unassembled WGS sequence"/>
</dbReference>
<protein>
    <submittedName>
        <fullName evidence="2">Uncharacterized protein</fullName>
    </submittedName>
</protein>
<dbReference type="InterPro" id="IPR015421">
    <property type="entry name" value="PyrdxlP-dep_Trfase_major"/>
</dbReference>
<dbReference type="GO" id="GO:0005737">
    <property type="term" value="C:cytoplasm"/>
    <property type="evidence" value="ECO:0007669"/>
    <property type="project" value="InterPro"/>
</dbReference>
<sequence length="219" mass="25382">MSTLLYGVLTKHFRFNRESLKDHTKFQYLNAGTGGIGGAFVHTNHFNTNLMILDGWWGNSSAARFAMFDSTASKCYFEQLTPTNPEERDVQVTFRSHGLQAQVLHDELEKSGVVEDIPLTQDKRKYSKAHRLHYDRTEKKTNNNSFFLATERKYDHINNVDLAEMDEINMSIDVYDKDDRIDIVAEEPASEQQKQHSQLTLTKLTICGEKKKFFLMFYP</sequence>
<name>A0A818FJ56_9BILA</name>
<reference evidence="2" key="1">
    <citation type="submission" date="2021-02" db="EMBL/GenBank/DDBJ databases">
        <authorList>
            <person name="Nowell W R."/>
        </authorList>
    </citation>
    <scope>NUCLEOTIDE SEQUENCE</scope>
</reference>
<evidence type="ECO:0000313" key="2">
    <source>
        <dbReference type="EMBL" id="CAF3475830.1"/>
    </source>
</evidence>
<dbReference type="PANTHER" id="PTHR14084">
    <property type="entry name" value="KYNURENINASE"/>
    <property type="match status" value="1"/>
</dbReference>
<dbReference type="AlphaFoldDB" id="A0A818FJ56"/>
<accession>A0A818FJ56</accession>
<evidence type="ECO:0000256" key="1">
    <source>
        <dbReference type="ARBA" id="ARBA00022898"/>
    </source>
</evidence>
<keyword evidence="1" id="KW-0663">Pyridoxal phosphate</keyword>
<evidence type="ECO:0000313" key="3">
    <source>
        <dbReference type="Proteomes" id="UP000663865"/>
    </source>
</evidence>
<dbReference type="GO" id="GO:0030170">
    <property type="term" value="F:pyridoxal phosphate binding"/>
    <property type="evidence" value="ECO:0007669"/>
    <property type="project" value="InterPro"/>
</dbReference>
<dbReference type="GO" id="GO:0009435">
    <property type="term" value="P:NAD+ biosynthetic process"/>
    <property type="evidence" value="ECO:0007669"/>
    <property type="project" value="InterPro"/>
</dbReference>
<gene>
    <name evidence="2" type="ORF">KIK155_LOCUS14154</name>
</gene>
<proteinExistence type="predicted"/>